<organism evidence="3 4">
    <name type="scientific">Deinococcus metalli</name>
    <dbReference type="NCBI Taxonomy" id="1141878"/>
    <lineage>
        <taxon>Bacteria</taxon>
        <taxon>Thermotogati</taxon>
        <taxon>Deinococcota</taxon>
        <taxon>Deinococci</taxon>
        <taxon>Deinococcales</taxon>
        <taxon>Deinococcaceae</taxon>
        <taxon>Deinococcus</taxon>
    </lineage>
</organism>
<dbReference type="EMBL" id="JACHFK010000016">
    <property type="protein sequence ID" value="MBB5378874.1"/>
    <property type="molecule type" value="Genomic_DNA"/>
</dbReference>
<dbReference type="InterPro" id="IPR037523">
    <property type="entry name" value="VOC_core"/>
</dbReference>
<proteinExistence type="predicted"/>
<dbReference type="CDD" id="cd06587">
    <property type="entry name" value="VOC"/>
    <property type="match status" value="1"/>
</dbReference>
<dbReference type="PANTHER" id="PTHR36113:SF3">
    <property type="entry name" value="SLL5075 PROTEIN"/>
    <property type="match status" value="1"/>
</dbReference>
<accession>A0A7W8NQB5</accession>
<keyword evidence="3" id="KW-0560">Oxidoreductase</keyword>
<evidence type="ECO:0000259" key="1">
    <source>
        <dbReference type="PROSITE" id="PS51819"/>
    </source>
</evidence>
<evidence type="ECO:0000313" key="2">
    <source>
        <dbReference type="EMBL" id="GHF62347.1"/>
    </source>
</evidence>
<dbReference type="Proteomes" id="UP000539473">
    <property type="component" value="Unassembled WGS sequence"/>
</dbReference>
<dbReference type="InterPro" id="IPR051332">
    <property type="entry name" value="Fosfomycin_Res_Enzymes"/>
</dbReference>
<dbReference type="EMBL" id="BNAJ01000016">
    <property type="protein sequence ID" value="GHF62347.1"/>
    <property type="molecule type" value="Genomic_DNA"/>
</dbReference>
<dbReference type="GO" id="GO:0016829">
    <property type="term" value="F:lyase activity"/>
    <property type="evidence" value="ECO:0007669"/>
    <property type="project" value="UniProtKB-KW"/>
</dbReference>
<dbReference type="Proteomes" id="UP000619376">
    <property type="component" value="Unassembled WGS sequence"/>
</dbReference>
<name>A0A7W8NQB5_9DEIO</name>
<sequence length="117" mass="13263">MRLNHLNLSVTDVPACVAMFETYFGFSRSDMPVNEHMAFLHGEDGFLLSMFRAKDVDYPKSFHIGFMQDTPEQVHAMRERLLAGGYAVPEPQQNHGRLTFYFNAPGGFVVEVESFLG</sequence>
<dbReference type="Gene3D" id="3.10.180.10">
    <property type="entry name" value="2,3-Dihydroxybiphenyl 1,2-Dioxygenase, domain 1"/>
    <property type="match status" value="1"/>
</dbReference>
<evidence type="ECO:0000313" key="3">
    <source>
        <dbReference type="EMBL" id="MBB5378874.1"/>
    </source>
</evidence>
<reference evidence="3 4" key="3">
    <citation type="submission" date="2020-08" db="EMBL/GenBank/DDBJ databases">
        <title>Genomic Encyclopedia of Type Strains, Phase IV (KMG-IV): sequencing the most valuable type-strain genomes for metagenomic binning, comparative biology and taxonomic classification.</title>
        <authorList>
            <person name="Goeker M."/>
        </authorList>
    </citation>
    <scope>NUCLEOTIDE SEQUENCE [LARGE SCALE GENOMIC DNA]</scope>
    <source>
        <strain evidence="3 4">DSM 27521</strain>
    </source>
</reference>
<dbReference type="InterPro" id="IPR004360">
    <property type="entry name" value="Glyas_Fos-R_dOase_dom"/>
</dbReference>
<evidence type="ECO:0000313" key="5">
    <source>
        <dbReference type="Proteomes" id="UP000619376"/>
    </source>
</evidence>
<dbReference type="Pfam" id="PF00903">
    <property type="entry name" value="Glyoxalase"/>
    <property type="match status" value="1"/>
</dbReference>
<dbReference type="InterPro" id="IPR029068">
    <property type="entry name" value="Glyas_Bleomycin-R_OHBP_Dase"/>
</dbReference>
<evidence type="ECO:0000313" key="4">
    <source>
        <dbReference type="Proteomes" id="UP000539473"/>
    </source>
</evidence>
<keyword evidence="5" id="KW-1185">Reference proteome</keyword>
<gene>
    <name evidence="2" type="ORF">GCM10017781_43040</name>
    <name evidence="3" type="ORF">HNQ07_004381</name>
</gene>
<feature type="domain" description="VOC" evidence="1">
    <location>
        <begin position="2"/>
        <end position="115"/>
    </location>
</feature>
<dbReference type="RefSeq" id="WP_184115698.1">
    <property type="nucleotide sequence ID" value="NZ_BNAJ01000016.1"/>
</dbReference>
<comment type="caution">
    <text evidence="3">The sequence shown here is derived from an EMBL/GenBank/DDBJ whole genome shotgun (WGS) entry which is preliminary data.</text>
</comment>
<dbReference type="AlphaFoldDB" id="A0A7W8NQB5"/>
<dbReference type="GO" id="GO:0051213">
    <property type="term" value="F:dioxygenase activity"/>
    <property type="evidence" value="ECO:0007669"/>
    <property type="project" value="UniProtKB-KW"/>
</dbReference>
<dbReference type="PROSITE" id="PS51819">
    <property type="entry name" value="VOC"/>
    <property type="match status" value="1"/>
</dbReference>
<reference evidence="2" key="1">
    <citation type="journal article" date="2014" name="Int. J. Syst. Evol. Microbiol.">
        <title>Complete genome of a new Firmicutes species belonging to the dominant human colonic microbiota ('Ruminococcus bicirculans') reveals two chromosomes and a selective capacity to utilize plant glucans.</title>
        <authorList>
            <consortium name="NISC Comparative Sequencing Program"/>
            <person name="Wegmann U."/>
            <person name="Louis P."/>
            <person name="Goesmann A."/>
            <person name="Henrissat B."/>
            <person name="Duncan S.H."/>
            <person name="Flint H.J."/>
        </authorList>
    </citation>
    <scope>NUCLEOTIDE SEQUENCE</scope>
    <source>
        <strain evidence="2">CGMCC 1.18437</strain>
    </source>
</reference>
<protein>
    <submittedName>
        <fullName evidence="3">Catechol 2,3-dioxygenase-like lactoylglutathione lyase family enzyme</fullName>
    </submittedName>
</protein>
<reference evidence="2" key="4">
    <citation type="submission" date="2024-05" db="EMBL/GenBank/DDBJ databases">
        <authorList>
            <person name="Sun Q."/>
            <person name="Zhou Y."/>
        </authorList>
    </citation>
    <scope>NUCLEOTIDE SEQUENCE</scope>
    <source>
        <strain evidence="2">CGMCC 1.18437</strain>
    </source>
</reference>
<keyword evidence="3" id="KW-0223">Dioxygenase</keyword>
<reference evidence="5" key="2">
    <citation type="journal article" date="2019" name="Int. J. Syst. Evol. Microbiol.">
        <title>The Global Catalogue of Microorganisms (GCM) 10K type strain sequencing project: providing services to taxonomists for standard genome sequencing and annotation.</title>
        <authorList>
            <consortium name="The Broad Institute Genomics Platform"/>
            <consortium name="The Broad Institute Genome Sequencing Center for Infectious Disease"/>
            <person name="Wu L."/>
            <person name="Ma J."/>
        </authorList>
    </citation>
    <scope>NUCLEOTIDE SEQUENCE [LARGE SCALE GENOMIC DNA]</scope>
    <source>
        <strain evidence="5">CGMCC 1.18437</strain>
    </source>
</reference>
<keyword evidence="3" id="KW-0456">Lyase</keyword>
<dbReference type="SUPFAM" id="SSF54593">
    <property type="entry name" value="Glyoxalase/Bleomycin resistance protein/Dihydroxybiphenyl dioxygenase"/>
    <property type="match status" value="1"/>
</dbReference>
<dbReference type="PANTHER" id="PTHR36113">
    <property type="entry name" value="LYASE, PUTATIVE-RELATED-RELATED"/>
    <property type="match status" value="1"/>
</dbReference>